<keyword evidence="9 10" id="KW-0472">Membrane</keyword>
<dbReference type="EMBL" id="CAJOBB010002098">
    <property type="protein sequence ID" value="CAF3937725.1"/>
    <property type="molecule type" value="Genomic_DNA"/>
</dbReference>
<name>A0A815CIX3_9BILA</name>
<dbReference type="PANTHER" id="PTHR11214">
    <property type="entry name" value="BETA-1,3-N-ACETYLGLUCOSAMINYLTRANSFERASE"/>
    <property type="match status" value="1"/>
</dbReference>
<evidence type="ECO:0000256" key="2">
    <source>
        <dbReference type="ARBA" id="ARBA00008661"/>
    </source>
</evidence>
<dbReference type="Pfam" id="PF01762">
    <property type="entry name" value="Galactosyl_T"/>
    <property type="match status" value="1"/>
</dbReference>
<dbReference type="GO" id="GO:0000139">
    <property type="term" value="C:Golgi membrane"/>
    <property type="evidence" value="ECO:0007669"/>
    <property type="project" value="UniProtKB-SubCell"/>
</dbReference>
<dbReference type="GO" id="GO:0016758">
    <property type="term" value="F:hexosyltransferase activity"/>
    <property type="evidence" value="ECO:0007669"/>
    <property type="project" value="InterPro"/>
</dbReference>
<dbReference type="PANTHER" id="PTHR11214:SF3">
    <property type="entry name" value="BETA-1,3-GALACTOSYLTRANSFERASE 6"/>
    <property type="match status" value="1"/>
</dbReference>
<evidence type="ECO:0000313" key="12">
    <source>
        <dbReference type="EMBL" id="CAF3937725.1"/>
    </source>
</evidence>
<comment type="similarity">
    <text evidence="2 10">Belongs to the glycosyltransferase 31 family.</text>
</comment>
<dbReference type="AlphaFoldDB" id="A0A815CIX3"/>
<evidence type="ECO:0000256" key="8">
    <source>
        <dbReference type="ARBA" id="ARBA00023034"/>
    </source>
</evidence>
<keyword evidence="5 10" id="KW-0812">Transmembrane</keyword>
<keyword evidence="7 10" id="KW-1133">Transmembrane helix</keyword>
<proteinExistence type="inferred from homology"/>
<dbReference type="Proteomes" id="UP000663860">
    <property type="component" value="Unassembled WGS sequence"/>
</dbReference>
<comment type="subcellular location">
    <subcellularLocation>
        <location evidence="1 10">Golgi apparatus membrane</location>
        <topology evidence="1 10">Single-pass type II membrane protein</topology>
    </subcellularLocation>
</comment>
<reference evidence="11" key="1">
    <citation type="submission" date="2021-02" db="EMBL/GenBank/DDBJ databases">
        <authorList>
            <person name="Nowell W R."/>
        </authorList>
    </citation>
    <scope>NUCLEOTIDE SEQUENCE</scope>
</reference>
<dbReference type="Proteomes" id="UP000663868">
    <property type="component" value="Unassembled WGS sequence"/>
</dbReference>
<keyword evidence="3 10" id="KW-0328">Glycosyltransferase</keyword>
<evidence type="ECO:0000256" key="4">
    <source>
        <dbReference type="ARBA" id="ARBA00022679"/>
    </source>
</evidence>
<gene>
    <name evidence="11" type="ORF">IZO911_LOCUS33176</name>
    <name evidence="12" type="ORF">KXQ929_LOCUS24842</name>
</gene>
<evidence type="ECO:0000256" key="6">
    <source>
        <dbReference type="ARBA" id="ARBA00022968"/>
    </source>
</evidence>
<evidence type="ECO:0000256" key="1">
    <source>
        <dbReference type="ARBA" id="ARBA00004323"/>
    </source>
</evidence>
<keyword evidence="4" id="KW-0808">Transferase</keyword>
<dbReference type="EMBL" id="CAJNOE010000599">
    <property type="protein sequence ID" value="CAF1284837.1"/>
    <property type="molecule type" value="Genomic_DNA"/>
</dbReference>
<evidence type="ECO:0000313" key="11">
    <source>
        <dbReference type="EMBL" id="CAF1284837.1"/>
    </source>
</evidence>
<evidence type="ECO:0000256" key="9">
    <source>
        <dbReference type="ARBA" id="ARBA00023136"/>
    </source>
</evidence>
<evidence type="ECO:0000256" key="7">
    <source>
        <dbReference type="ARBA" id="ARBA00022989"/>
    </source>
</evidence>
<keyword evidence="6 10" id="KW-0735">Signal-anchor</keyword>
<keyword evidence="8 10" id="KW-0333">Golgi apparatus</keyword>
<evidence type="ECO:0000256" key="3">
    <source>
        <dbReference type="ARBA" id="ARBA00022676"/>
    </source>
</evidence>
<dbReference type="GO" id="GO:0006493">
    <property type="term" value="P:protein O-linked glycosylation"/>
    <property type="evidence" value="ECO:0007669"/>
    <property type="project" value="TreeGrafter"/>
</dbReference>
<evidence type="ECO:0000256" key="10">
    <source>
        <dbReference type="RuleBase" id="RU363063"/>
    </source>
</evidence>
<dbReference type="EC" id="2.4.1.-" evidence="10"/>
<organism evidence="11 13">
    <name type="scientific">Adineta steineri</name>
    <dbReference type="NCBI Taxonomy" id="433720"/>
    <lineage>
        <taxon>Eukaryota</taxon>
        <taxon>Metazoa</taxon>
        <taxon>Spiralia</taxon>
        <taxon>Gnathifera</taxon>
        <taxon>Rotifera</taxon>
        <taxon>Eurotatoria</taxon>
        <taxon>Bdelloidea</taxon>
        <taxon>Adinetida</taxon>
        <taxon>Adinetidae</taxon>
        <taxon>Adineta</taxon>
    </lineage>
</organism>
<evidence type="ECO:0000256" key="5">
    <source>
        <dbReference type="ARBA" id="ARBA00022692"/>
    </source>
</evidence>
<comment type="caution">
    <text evidence="11">The sequence shown here is derived from an EMBL/GenBank/DDBJ whole genome shotgun (WGS) entry which is preliminary data.</text>
</comment>
<evidence type="ECO:0000313" key="13">
    <source>
        <dbReference type="Proteomes" id="UP000663860"/>
    </source>
</evidence>
<accession>A0A815CIX3</accession>
<protein>
    <recommendedName>
        <fullName evidence="10">Hexosyltransferase</fullName>
        <ecNumber evidence="10">2.4.1.-</ecNumber>
    </recommendedName>
</protein>
<dbReference type="Gene3D" id="3.90.550.50">
    <property type="match status" value="1"/>
</dbReference>
<feature type="transmembrane region" description="Helical" evidence="10">
    <location>
        <begin position="20"/>
        <end position="37"/>
    </location>
</feature>
<dbReference type="InterPro" id="IPR002659">
    <property type="entry name" value="Glyco_trans_31"/>
</dbReference>
<sequence>MYRNLIHHFQLHKQCNRISVGIGILLLLSIYLTINLFEKYLNEQKLLLKTRREVSQCPPLLSSSKGYFRVDFTRNFSLNYSLICKSNDKLLIYILSTAKNFERRKIIRETWAKKSVYQQLNDICFIFIVGLSTNTSHNNDIYNEGLLSNDIIQLNIEESYKNVVYKEVGALQWSYIYASNIPYLFKTDDDLIIDTLLLSDTVTFLINNQTDHSLYLQKQISLQPFIHDMYHVDKYTLFKGHDMLTIQTLRRGKFRIHDLAWNSEYLPRYCSGFGFLYSSFIRDRLYRASLCYANEYVPLVGDVFVSGFLAGTASVRCSGWLLKNAQPESDCPIIFHNNPQLLACSTPLHRGKQIYSDFYSAWKIIVQRHSIYSNQSSRDS</sequence>